<dbReference type="InterPro" id="IPR019292">
    <property type="entry name" value="McrC"/>
</dbReference>
<accession>A0ABW3EL51</accession>
<dbReference type="RefSeq" id="WP_378296503.1">
    <property type="nucleotide sequence ID" value="NZ_JBHTJA010000004.1"/>
</dbReference>
<protein>
    <submittedName>
        <fullName evidence="1">McrC family protein</fullName>
    </submittedName>
</protein>
<dbReference type="Proteomes" id="UP001596972">
    <property type="component" value="Unassembled WGS sequence"/>
</dbReference>
<evidence type="ECO:0000313" key="1">
    <source>
        <dbReference type="EMBL" id="MFD0899638.1"/>
    </source>
</evidence>
<name>A0ABW3EL51_9ACTN</name>
<reference evidence="2" key="1">
    <citation type="journal article" date="2019" name="Int. J. Syst. Evol. Microbiol.">
        <title>The Global Catalogue of Microorganisms (GCM) 10K type strain sequencing project: providing services to taxonomists for standard genome sequencing and annotation.</title>
        <authorList>
            <consortium name="The Broad Institute Genomics Platform"/>
            <consortium name="The Broad Institute Genome Sequencing Center for Infectious Disease"/>
            <person name="Wu L."/>
            <person name="Ma J."/>
        </authorList>
    </citation>
    <scope>NUCLEOTIDE SEQUENCE [LARGE SCALE GENOMIC DNA]</scope>
    <source>
        <strain evidence="2">JCM 31202</strain>
    </source>
</reference>
<sequence length="426" mass="47270">MTLITVDEYGTVQRGGLRPSAADLAAADSEELSRRVGLRWLRGDVLEVTAGPHVGVVELDCATVRVRPKLKGEELAVLRMIDYSAGLDALRDLKTPQVLGQGLDLRDLVCLLLTRETGGLLRHGLRRDYLRREEDLPTVRGRLLADRQVMRRFGRLDRLECRYDERSGDILDNRLCAAALQLAARTVTDPGVRRDARRLAADFAEVCSTRDFDVRAAAERLVYHRANEHYREAHRWALMLFGRAAFSDLYASHGPVTRAFMVDMNALFERFVTRLLRDAATGTGVDVLPQKTLTRAVVTADGKAYAPIKPDVQLVRGHGSSAWRRSVDAKYKLYADRKIQTSDLFQSFAYAHALSGSDGAGPPTAYVLYASDRDVPPESLRLHRHDGTAAAQVTCVAVNVPDVLGRLAADEPAPIVEELRRTLLHA</sequence>
<dbReference type="Pfam" id="PF10117">
    <property type="entry name" value="McrBC"/>
    <property type="match status" value="1"/>
</dbReference>
<proteinExistence type="predicted"/>
<dbReference type="PANTHER" id="PTHR38733">
    <property type="entry name" value="PROTEIN MCRC"/>
    <property type="match status" value="1"/>
</dbReference>
<organism evidence="1 2">
    <name type="scientific">Actinomadura sediminis</name>
    <dbReference type="NCBI Taxonomy" id="1038904"/>
    <lineage>
        <taxon>Bacteria</taxon>
        <taxon>Bacillati</taxon>
        <taxon>Actinomycetota</taxon>
        <taxon>Actinomycetes</taxon>
        <taxon>Streptosporangiales</taxon>
        <taxon>Thermomonosporaceae</taxon>
        <taxon>Actinomadura</taxon>
    </lineage>
</organism>
<comment type="caution">
    <text evidence="1">The sequence shown here is derived from an EMBL/GenBank/DDBJ whole genome shotgun (WGS) entry which is preliminary data.</text>
</comment>
<dbReference type="EMBL" id="JBHTJA010000004">
    <property type="protein sequence ID" value="MFD0899638.1"/>
    <property type="molecule type" value="Genomic_DNA"/>
</dbReference>
<dbReference type="PANTHER" id="PTHR38733:SF1">
    <property type="entry name" value="TYPE IV METHYL-DIRECTED RESTRICTION ENZYME ECOKMCRBC"/>
    <property type="match status" value="1"/>
</dbReference>
<evidence type="ECO:0000313" key="2">
    <source>
        <dbReference type="Proteomes" id="UP001596972"/>
    </source>
</evidence>
<keyword evidence="2" id="KW-1185">Reference proteome</keyword>
<gene>
    <name evidence="1" type="ORF">ACFQ11_04505</name>
</gene>